<evidence type="ECO:0000313" key="2">
    <source>
        <dbReference type="EMBL" id="AZI42763.1"/>
    </source>
</evidence>
<dbReference type="EMBL" id="CP034183">
    <property type="protein sequence ID" value="AZI42763.1"/>
    <property type="molecule type" value="Genomic_DNA"/>
</dbReference>
<dbReference type="RefSeq" id="WP_124869990.1">
    <property type="nucleotide sequence ID" value="NZ_CP034183.1"/>
</dbReference>
<dbReference type="PANTHER" id="PTHR42678:SF34">
    <property type="entry name" value="OS04G0183300 PROTEIN"/>
    <property type="match status" value="1"/>
</dbReference>
<evidence type="ECO:0000313" key="3">
    <source>
        <dbReference type="Proteomes" id="UP000276417"/>
    </source>
</evidence>
<dbReference type="Gene3D" id="3.90.1300.10">
    <property type="entry name" value="Amidase signature (AS) domain"/>
    <property type="match status" value="1"/>
</dbReference>
<dbReference type="KEGG" id="dph:EHF33_08405"/>
<feature type="domain" description="Amidase" evidence="1">
    <location>
        <begin position="27"/>
        <end position="398"/>
    </location>
</feature>
<dbReference type="AlphaFoldDB" id="A0A3G8YCX3"/>
<protein>
    <submittedName>
        <fullName evidence="2">Amidase</fullName>
    </submittedName>
</protein>
<evidence type="ECO:0000259" key="1">
    <source>
        <dbReference type="Pfam" id="PF01425"/>
    </source>
</evidence>
<accession>A0A3G8YCX3</accession>
<dbReference type="Proteomes" id="UP000276417">
    <property type="component" value="Chromosome 1"/>
</dbReference>
<organism evidence="2 3">
    <name type="scientific">Deinococcus psychrotolerans</name>
    <dbReference type="NCBI Taxonomy" id="2489213"/>
    <lineage>
        <taxon>Bacteria</taxon>
        <taxon>Thermotogati</taxon>
        <taxon>Deinococcota</taxon>
        <taxon>Deinococci</taxon>
        <taxon>Deinococcales</taxon>
        <taxon>Deinococcaceae</taxon>
        <taxon>Deinococcus</taxon>
    </lineage>
</organism>
<reference evidence="2 3" key="1">
    <citation type="submission" date="2018-11" db="EMBL/GenBank/DDBJ databases">
        <title>Deinococcus shelandsis sp. nov., isolated from South Shetland Islands soil of Antarctica.</title>
        <authorList>
            <person name="Tian J."/>
        </authorList>
    </citation>
    <scope>NUCLEOTIDE SEQUENCE [LARGE SCALE GENOMIC DNA]</scope>
    <source>
        <strain evidence="2 3">S14-83T</strain>
    </source>
</reference>
<proteinExistence type="predicted"/>
<dbReference type="InterPro" id="IPR036928">
    <property type="entry name" value="AS_sf"/>
</dbReference>
<keyword evidence="3" id="KW-1185">Reference proteome</keyword>
<name>A0A3G8YCX3_9DEIO</name>
<dbReference type="PANTHER" id="PTHR42678">
    <property type="entry name" value="AMIDASE"/>
    <property type="match status" value="1"/>
</dbReference>
<dbReference type="Pfam" id="PF01425">
    <property type="entry name" value="Amidase"/>
    <property type="match status" value="1"/>
</dbReference>
<gene>
    <name evidence="2" type="ORF">EHF33_08405</name>
</gene>
<dbReference type="OrthoDB" id="9811471at2"/>
<dbReference type="SUPFAM" id="SSF75304">
    <property type="entry name" value="Amidase signature (AS) enzymes"/>
    <property type="match status" value="1"/>
</dbReference>
<sequence length="473" mass="48440">MPVSPLLELDATDLIAAVAANTASAEEVTQLYLGRIEAHNPQLHAVIAVNPQALSDAAALDKLSAVQRGKLHGLPILIKDNIDVAGLPTTAGSALMKDNVAATDAPLVARLRAAGAVILGKANLTEWANFMTVEMPNGYSSRGGQTMNPWKAGADTGGSSSGSGAAVAARLTPAAIGTETSGSILSPAHQNGVIGHKPTVGLISRSGIVPISPSQDTAGPMTRTARDAALIASVLAEPDAEPQVFELQPGALKGAKIGVMRGGFWKGLAPEQLERLNNALEVLKAGGAVLHDVDLPTESELRAAGFEALLYEFKPALNRYLAGVTAGPGSLAAVIEASDADPKALQRYGMVLLQAAQSTKGDLSERAYTQARAKDLDLAGERGLFPLFAEYDALIFPYYSGYSVAAKVGLPSVNVPIGLAAGLPTGLQLCGPAWSDARLLSLAADLHERLGGFVAAPEAAESTAGSTLGSTAG</sequence>
<dbReference type="InterPro" id="IPR023631">
    <property type="entry name" value="Amidase_dom"/>
</dbReference>